<feature type="transmembrane region" description="Helical" evidence="7">
    <location>
        <begin position="366"/>
        <end position="389"/>
    </location>
</feature>
<evidence type="ECO:0000256" key="6">
    <source>
        <dbReference type="ARBA" id="ARBA00023251"/>
    </source>
</evidence>
<feature type="transmembrane region" description="Helical" evidence="7">
    <location>
        <begin position="146"/>
        <end position="170"/>
    </location>
</feature>
<gene>
    <name evidence="9" type="ORF">RND61_03110</name>
</gene>
<feature type="transmembrane region" description="Helical" evidence="7">
    <location>
        <begin position="231"/>
        <end position="253"/>
    </location>
</feature>
<feature type="transmembrane region" description="Helical" evidence="7">
    <location>
        <begin position="310"/>
        <end position="329"/>
    </location>
</feature>
<dbReference type="PANTHER" id="PTHR42718:SF9">
    <property type="entry name" value="MAJOR FACILITATOR SUPERFAMILY MULTIDRUG TRANSPORTER MFSC"/>
    <property type="match status" value="1"/>
</dbReference>
<keyword evidence="10" id="KW-1185">Reference proteome</keyword>
<evidence type="ECO:0000256" key="4">
    <source>
        <dbReference type="ARBA" id="ARBA00022989"/>
    </source>
</evidence>
<dbReference type="RefSeq" id="WP_315876059.1">
    <property type="nucleotide sequence ID" value="NZ_JAWCTQ010000002.1"/>
</dbReference>
<feature type="transmembrane region" description="Helical" evidence="7">
    <location>
        <begin position="410"/>
        <end position="428"/>
    </location>
</feature>
<evidence type="ECO:0000259" key="8">
    <source>
        <dbReference type="PROSITE" id="PS50850"/>
    </source>
</evidence>
<dbReference type="EMBL" id="JAWCTQ010000002">
    <property type="protein sequence ID" value="MDT9681070.1"/>
    <property type="molecule type" value="Genomic_DNA"/>
</dbReference>
<keyword evidence="6" id="KW-0046">Antibiotic resistance</keyword>
<feature type="transmembrane region" description="Helical" evidence="7">
    <location>
        <begin position="88"/>
        <end position="107"/>
    </location>
</feature>
<dbReference type="InterPro" id="IPR036259">
    <property type="entry name" value="MFS_trans_sf"/>
</dbReference>
<evidence type="ECO:0000256" key="2">
    <source>
        <dbReference type="ARBA" id="ARBA00022448"/>
    </source>
</evidence>
<evidence type="ECO:0000313" key="10">
    <source>
        <dbReference type="Proteomes" id="UP001250181"/>
    </source>
</evidence>
<keyword evidence="4 7" id="KW-1133">Transmembrane helix</keyword>
<proteinExistence type="predicted"/>
<accession>A0ABU3QE74</accession>
<name>A0ABU3QE74_9ACTN</name>
<reference evidence="9 10" key="1">
    <citation type="submission" date="2023-09" db="EMBL/GenBank/DDBJ databases">
        <title>Streptomyces sp. nov.: A antagonism against Alternaria gaisen Producing Streptochlin, Isolated from Tamarix root soil.</title>
        <authorList>
            <person name="Chen Y."/>
        </authorList>
    </citation>
    <scope>NUCLEOTIDE SEQUENCE [LARGE SCALE GENOMIC DNA]</scope>
    <source>
        <strain evidence="9 10">TRM76323</strain>
    </source>
</reference>
<dbReference type="PANTHER" id="PTHR42718">
    <property type="entry name" value="MAJOR FACILITATOR SUPERFAMILY MULTIDRUG TRANSPORTER MFSC"/>
    <property type="match status" value="1"/>
</dbReference>
<dbReference type="Pfam" id="PF07690">
    <property type="entry name" value="MFS_1"/>
    <property type="match status" value="1"/>
</dbReference>
<evidence type="ECO:0000313" key="9">
    <source>
        <dbReference type="EMBL" id="MDT9681070.1"/>
    </source>
</evidence>
<feature type="transmembrane region" description="Helical" evidence="7">
    <location>
        <begin position="273"/>
        <end position="298"/>
    </location>
</feature>
<dbReference type="Gene3D" id="1.20.1250.20">
    <property type="entry name" value="MFS general substrate transporter like domains"/>
    <property type="match status" value="1"/>
</dbReference>
<feature type="transmembrane region" description="Helical" evidence="7">
    <location>
        <begin position="22"/>
        <end position="45"/>
    </location>
</feature>
<dbReference type="Gene3D" id="1.20.1720.10">
    <property type="entry name" value="Multidrug resistance protein D"/>
    <property type="match status" value="1"/>
</dbReference>
<feature type="transmembrane region" description="Helical" evidence="7">
    <location>
        <begin position="57"/>
        <end position="76"/>
    </location>
</feature>
<keyword evidence="2" id="KW-0813">Transport</keyword>
<evidence type="ECO:0000256" key="3">
    <source>
        <dbReference type="ARBA" id="ARBA00022692"/>
    </source>
</evidence>
<dbReference type="SUPFAM" id="SSF103473">
    <property type="entry name" value="MFS general substrate transporter"/>
    <property type="match status" value="1"/>
</dbReference>
<feature type="transmembrane region" description="Helical" evidence="7">
    <location>
        <begin position="434"/>
        <end position="452"/>
    </location>
</feature>
<dbReference type="InterPro" id="IPR011701">
    <property type="entry name" value="MFS"/>
</dbReference>
<dbReference type="InterPro" id="IPR020846">
    <property type="entry name" value="MFS_dom"/>
</dbReference>
<feature type="domain" description="Major facilitator superfamily (MFS) profile" evidence="8">
    <location>
        <begin position="22"/>
        <end position="455"/>
    </location>
</feature>
<sequence>MPTPAEAAVPARTSGTAEQRHALGAALLGFFVITLDALIVSVALPSIGADLGGGITGLQWVVDGYTLMLAALLLSAGSVSDRIGAKRAFGLGLVVFLVASAACGFAPSLPFLVLARFVQGVGAAVMMPATLAMIREAYPDARARTQALAIWALGGSVGSAAGPLVGGALATWNWQWIFFINVPVGAVALVLLARVATSPRRAVPFDLIGQVSAVVTLSALTYALIEGGQDGFGSPVILASLGVAAAALVMFLAGQARGRAPMMPLDLFRSRPVVAGLTAGFALNFGFYGVTFLFSLYFQGFRGQSALATGLLFLPMTVHCVGVSLVSAAATRRFGARRTMIAGQLVMGTGLLVLCLLPSTTPVWTVAVLLMPVSFGGTLAVPAMTGLVLASVPAERAGLASGVLSTFRQVGGAVAVAVYGVLVAGSFASGMRVGLIAGTVMLAVATAGVARARKA</sequence>
<dbReference type="Proteomes" id="UP001250181">
    <property type="component" value="Unassembled WGS sequence"/>
</dbReference>
<dbReference type="PROSITE" id="PS50850">
    <property type="entry name" value="MFS"/>
    <property type="match status" value="1"/>
</dbReference>
<protein>
    <submittedName>
        <fullName evidence="9">MFS transporter</fullName>
    </submittedName>
</protein>
<feature type="transmembrane region" description="Helical" evidence="7">
    <location>
        <begin position="341"/>
        <end position="360"/>
    </location>
</feature>
<feature type="transmembrane region" description="Helical" evidence="7">
    <location>
        <begin position="113"/>
        <end position="134"/>
    </location>
</feature>
<feature type="transmembrane region" description="Helical" evidence="7">
    <location>
        <begin position="207"/>
        <end position="225"/>
    </location>
</feature>
<evidence type="ECO:0000256" key="1">
    <source>
        <dbReference type="ARBA" id="ARBA00004651"/>
    </source>
</evidence>
<evidence type="ECO:0000256" key="5">
    <source>
        <dbReference type="ARBA" id="ARBA00023136"/>
    </source>
</evidence>
<keyword evidence="3 7" id="KW-0812">Transmembrane</keyword>
<keyword evidence="5 7" id="KW-0472">Membrane</keyword>
<evidence type="ECO:0000256" key="7">
    <source>
        <dbReference type="SAM" id="Phobius"/>
    </source>
</evidence>
<comment type="subcellular location">
    <subcellularLocation>
        <location evidence="1">Cell membrane</location>
        <topology evidence="1">Multi-pass membrane protein</topology>
    </subcellularLocation>
</comment>
<dbReference type="CDD" id="cd17321">
    <property type="entry name" value="MFS_MMR_MDR_like"/>
    <property type="match status" value="1"/>
</dbReference>
<feature type="transmembrane region" description="Helical" evidence="7">
    <location>
        <begin position="176"/>
        <end position="195"/>
    </location>
</feature>
<organism evidence="9 10">
    <name type="scientific">Streptomyces tamarix</name>
    <dbReference type="NCBI Taxonomy" id="3078565"/>
    <lineage>
        <taxon>Bacteria</taxon>
        <taxon>Bacillati</taxon>
        <taxon>Actinomycetota</taxon>
        <taxon>Actinomycetes</taxon>
        <taxon>Kitasatosporales</taxon>
        <taxon>Streptomycetaceae</taxon>
        <taxon>Streptomyces</taxon>
    </lineage>
</organism>
<comment type="caution">
    <text evidence="9">The sequence shown here is derived from an EMBL/GenBank/DDBJ whole genome shotgun (WGS) entry which is preliminary data.</text>
</comment>